<keyword evidence="2" id="KW-1185">Reference proteome</keyword>
<reference evidence="1" key="1">
    <citation type="submission" date="2020-05" db="EMBL/GenBank/DDBJ databases">
        <title>Mycena genomes resolve the evolution of fungal bioluminescence.</title>
        <authorList>
            <person name="Tsai I.J."/>
        </authorList>
    </citation>
    <scope>NUCLEOTIDE SEQUENCE</scope>
    <source>
        <strain evidence="1">CCC161011</strain>
    </source>
</reference>
<name>A0A8H6XSC0_9AGAR</name>
<accession>A0A8H6XSC0</accession>
<comment type="caution">
    <text evidence="1">The sequence shown here is derived from an EMBL/GenBank/DDBJ whole genome shotgun (WGS) entry which is preliminary data.</text>
</comment>
<dbReference type="EMBL" id="JACAZI010000012">
    <property type="protein sequence ID" value="KAF7347163.1"/>
    <property type="molecule type" value="Genomic_DNA"/>
</dbReference>
<evidence type="ECO:0000313" key="2">
    <source>
        <dbReference type="Proteomes" id="UP000620124"/>
    </source>
</evidence>
<sequence>MISSLRPTTRVGALLARPQFQTFNTGGRRIPNLRFSMSTVKPIPIIVTGGTEKIGSVVVASMKPEYEVIHFTLAAEATKEIPLLLKGEVPSPSSSSLGSGNWSVFPKAILFGGAYKDEMIEDVRGAVAKTAETKRIPWLRVDSNLPHPPLGPEYGAAIVERAKAILGKLEAEGKLDVEDDSIHLF</sequence>
<proteinExistence type="predicted"/>
<organism evidence="1 2">
    <name type="scientific">Mycena venus</name>
    <dbReference type="NCBI Taxonomy" id="2733690"/>
    <lineage>
        <taxon>Eukaryota</taxon>
        <taxon>Fungi</taxon>
        <taxon>Dikarya</taxon>
        <taxon>Basidiomycota</taxon>
        <taxon>Agaricomycotina</taxon>
        <taxon>Agaricomycetes</taxon>
        <taxon>Agaricomycetidae</taxon>
        <taxon>Agaricales</taxon>
        <taxon>Marasmiineae</taxon>
        <taxon>Mycenaceae</taxon>
        <taxon>Mycena</taxon>
    </lineage>
</organism>
<gene>
    <name evidence="1" type="ORF">MVEN_01470800</name>
</gene>
<protein>
    <submittedName>
        <fullName evidence="1">Uncharacterized protein</fullName>
    </submittedName>
</protein>
<dbReference type="Proteomes" id="UP000620124">
    <property type="component" value="Unassembled WGS sequence"/>
</dbReference>
<evidence type="ECO:0000313" key="1">
    <source>
        <dbReference type="EMBL" id="KAF7347163.1"/>
    </source>
</evidence>
<dbReference type="OrthoDB" id="3335211at2759"/>
<dbReference type="AlphaFoldDB" id="A0A8H6XSC0"/>